<organism evidence="2 3">
    <name type="scientific">Cercophora samala</name>
    <dbReference type="NCBI Taxonomy" id="330535"/>
    <lineage>
        <taxon>Eukaryota</taxon>
        <taxon>Fungi</taxon>
        <taxon>Dikarya</taxon>
        <taxon>Ascomycota</taxon>
        <taxon>Pezizomycotina</taxon>
        <taxon>Sordariomycetes</taxon>
        <taxon>Sordariomycetidae</taxon>
        <taxon>Sordariales</taxon>
        <taxon>Lasiosphaeriaceae</taxon>
        <taxon>Cercophora</taxon>
    </lineage>
</organism>
<dbReference type="AlphaFoldDB" id="A0AA39ZMI1"/>
<evidence type="ECO:0000256" key="1">
    <source>
        <dbReference type="SAM" id="SignalP"/>
    </source>
</evidence>
<accession>A0AA39ZMI1</accession>
<keyword evidence="3" id="KW-1185">Reference proteome</keyword>
<protein>
    <submittedName>
        <fullName evidence="2">Uncharacterized protein</fullName>
    </submittedName>
</protein>
<name>A0AA39ZMI1_9PEZI</name>
<sequence length="339" mass="36105">MGVLSAITATLVAFYSFSPAAAIPAVTDVEARNADPWGPICFYNPREPKKPCTYWKSKREQDTPVITKLGPGHVYVPPLRFGGLGHVPVAPLPVTRVEVIPIDEPTPAPAPTGKLEVIPIEKRAPEPTFVTTFTIPVVTIPLTPGVTVTPFKTTIVIRPPSSAATSTRLSFMTPIKVTQTPKPTTPIPTFTITSIPKPTTPIPTFTITSIPLPPAEPSLEIPTNIDLTSTFQPPPPKLEIPTAIDLTSTFKPSPPPPSPTFTSSLNLGPLGLTFSSTLNLGPLVPPTTTPTPPPTPIVIPTEGLTFSSQLTFPLLPLVTARALRPSHAKEVIIELKPDV</sequence>
<gene>
    <name evidence="2" type="ORF">QBC41DRAFT_240933</name>
</gene>
<comment type="caution">
    <text evidence="2">The sequence shown here is derived from an EMBL/GenBank/DDBJ whole genome shotgun (WGS) entry which is preliminary data.</text>
</comment>
<proteinExistence type="predicted"/>
<feature type="signal peptide" evidence="1">
    <location>
        <begin position="1"/>
        <end position="22"/>
    </location>
</feature>
<reference evidence="2" key="1">
    <citation type="submission" date="2023-06" db="EMBL/GenBank/DDBJ databases">
        <title>Genome-scale phylogeny and comparative genomics of the fungal order Sordariales.</title>
        <authorList>
            <consortium name="Lawrence Berkeley National Laboratory"/>
            <person name="Hensen N."/>
            <person name="Bonometti L."/>
            <person name="Westerberg I."/>
            <person name="Brannstrom I.O."/>
            <person name="Guillou S."/>
            <person name="Cros-Aarteil S."/>
            <person name="Calhoun S."/>
            <person name="Haridas S."/>
            <person name="Kuo A."/>
            <person name="Mondo S."/>
            <person name="Pangilinan J."/>
            <person name="Riley R."/>
            <person name="Labutti K."/>
            <person name="Andreopoulos B."/>
            <person name="Lipzen A."/>
            <person name="Chen C."/>
            <person name="Yanf M."/>
            <person name="Daum C."/>
            <person name="Ng V."/>
            <person name="Clum A."/>
            <person name="Steindorff A."/>
            <person name="Ohm R."/>
            <person name="Martin F."/>
            <person name="Silar P."/>
            <person name="Natvig D."/>
            <person name="Lalanne C."/>
            <person name="Gautier V."/>
            <person name="Ament-Velasquez S.L."/>
            <person name="Kruys A."/>
            <person name="Hutchinson M.I."/>
            <person name="Powell A.J."/>
            <person name="Barry K."/>
            <person name="Miller A.N."/>
            <person name="Grigoriev I.V."/>
            <person name="Debuchy R."/>
            <person name="Gladieux P."/>
            <person name="Thoren M.H."/>
            <person name="Johannesson H."/>
        </authorList>
    </citation>
    <scope>NUCLEOTIDE SEQUENCE</scope>
    <source>
        <strain evidence="2">CBS 307.81</strain>
    </source>
</reference>
<dbReference type="Proteomes" id="UP001174997">
    <property type="component" value="Unassembled WGS sequence"/>
</dbReference>
<dbReference type="EMBL" id="JAULSY010000005">
    <property type="protein sequence ID" value="KAK0673551.1"/>
    <property type="molecule type" value="Genomic_DNA"/>
</dbReference>
<feature type="chain" id="PRO_5041355957" evidence="1">
    <location>
        <begin position="23"/>
        <end position="339"/>
    </location>
</feature>
<evidence type="ECO:0000313" key="3">
    <source>
        <dbReference type="Proteomes" id="UP001174997"/>
    </source>
</evidence>
<evidence type="ECO:0000313" key="2">
    <source>
        <dbReference type="EMBL" id="KAK0673551.1"/>
    </source>
</evidence>
<keyword evidence="1" id="KW-0732">Signal</keyword>